<dbReference type="AlphaFoldDB" id="G2GI05"/>
<protein>
    <submittedName>
        <fullName evidence="1">Uncharacterized protein</fullName>
    </submittedName>
</protein>
<name>G2GI05_9ACTN</name>
<dbReference type="Proteomes" id="UP000004217">
    <property type="component" value="Unassembled WGS sequence"/>
</dbReference>
<evidence type="ECO:0000313" key="1">
    <source>
        <dbReference type="EMBL" id="EGX56883.1"/>
    </source>
</evidence>
<keyword evidence="2" id="KW-1185">Reference proteome</keyword>
<dbReference type="EMBL" id="AGBF01000118">
    <property type="protein sequence ID" value="EGX56883.1"/>
    <property type="molecule type" value="Genomic_DNA"/>
</dbReference>
<reference evidence="1 2" key="1">
    <citation type="submission" date="2011-08" db="EMBL/GenBank/DDBJ databases">
        <authorList>
            <person name="Lin Y."/>
            <person name="Hao X."/>
            <person name="Johnstone L."/>
            <person name="Miller S.J."/>
            <person name="Wei G."/>
            <person name="Rensing C."/>
        </authorList>
    </citation>
    <scope>NUCLEOTIDE SEQUENCE [LARGE SCALE GENOMIC DNA]</scope>
    <source>
        <strain evidence="1 2">K42</strain>
    </source>
</reference>
<proteinExistence type="predicted"/>
<dbReference type="PATRIC" id="fig|700597.3.peg.5050"/>
<comment type="caution">
    <text evidence="1">The sequence shown here is derived from an EMBL/GenBank/DDBJ whole genome shotgun (WGS) entry which is preliminary data.</text>
</comment>
<accession>G2GI05</accession>
<organism evidence="1 2">
    <name type="scientific">Streptomyces zinciresistens K42</name>
    <dbReference type="NCBI Taxonomy" id="700597"/>
    <lineage>
        <taxon>Bacteria</taxon>
        <taxon>Bacillati</taxon>
        <taxon>Actinomycetota</taxon>
        <taxon>Actinomycetes</taxon>
        <taxon>Kitasatosporales</taxon>
        <taxon>Streptomycetaceae</taxon>
        <taxon>Streptomyces</taxon>
    </lineage>
</organism>
<evidence type="ECO:0000313" key="2">
    <source>
        <dbReference type="Proteomes" id="UP000004217"/>
    </source>
</evidence>
<dbReference type="Pfam" id="PF19720">
    <property type="entry name" value="DUF6214"/>
    <property type="match status" value="1"/>
</dbReference>
<sequence length="50" mass="5509">MAREYRSAQARGADPVLAVMDATGHSRRGSLRLIGQARDAGFLSPRRARR</sequence>
<gene>
    <name evidence="1" type="ORF">SZN_25724</name>
</gene>
<dbReference type="InterPro" id="IPR046186">
    <property type="entry name" value="DUF6214"/>
</dbReference>